<dbReference type="Proteomes" id="UP000287651">
    <property type="component" value="Unassembled WGS sequence"/>
</dbReference>
<dbReference type="AlphaFoldDB" id="A0A426X4R7"/>
<evidence type="ECO:0000313" key="1">
    <source>
        <dbReference type="EMBL" id="RRT34487.1"/>
    </source>
</evidence>
<protein>
    <submittedName>
        <fullName evidence="1">Uncharacterized protein</fullName>
    </submittedName>
</protein>
<proteinExistence type="predicted"/>
<gene>
    <name evidence="1" type="ORF">B296_00058494</name>
</gene>
<sequence>MDLITHNRIYVCIGVSPYPVIVHLVSSSVPSDPYHITICPDPSTRYHALALPFCPHPAAIARGAECRWPSPCPRAASVAVGAAALVGGRARCPSGDSSYGGCARRRLPSGLAPSAKGVPSWALTTLAGASHTHGRSHLLAVAMAAGGCTCWQLPLTGRPWATVPAGGSHCVLAIGDYACWLLPLVGGPGRNLLPLQAAWSWVVAPTGGMDVAG</sequence>
<dbReference type="EMBL" id="AMZH03026714">
    <property type="protein sequence ID" value="RRT34487.1"/>
    <property type="molecule type" value="Genomic_DNA"/>
</dbReference>
<comment type="caution">
    <text evidence="1">The sequence shown here is derived from an EMBL/GenBank/DDBJ whole genome shotgun (WGS) entry which is preliminary data.</text>
</comment>
<evidence type="ECO:0000313" key="2">
    <source>
        <dbReference type="Proteomes" id="UP000287651"/>
    </source>
</evidence>
<accession>A0A426X4R7</accession>
<reference evidence="1 2" key="1">
    <citation type="journal article" date="2014" name="Agronomy (Basel)">
        <title>A Draft Genome Sequence for Ensete ventricosum, the Drought-Tolerant Tree Against Hunger.</title>
        <authorList>
            <person name="Harrison J."/>
            <person name="Moore K.A."/>
            <person name="Paszkiewicz K."/>
            <person name="Jones T."/>
            <person name="Grant M."/>
            <person name="Ambacheew D."/>
            <person name="Muzemil S."/>
            <person name="Studholme D.J."/>
        </authorList>
    </citation>
    <scope>NUCLEOTIDE SEQUENCE [LARGE SCALE GENOMIC DNA]</scope>
</reference>
<name>A0A426X4R7_ENSVE</name>
<organism evidence="1 2">
    <name type="scientific">Ensete ventricosum</name>
    <name type="common">Abyssinian banana</name>
    <name type="synonym">Musa ensete</name>
    <dbReference type="NCBI Taxonomy" id="4639"/>
    <lineage>
        <taxon>Eukaryota</taxon>
        <taxon>Viridiplantae</taxon>
        <taxon>Streptophyta</taxon>
        <taxon>Embryophyta</taxon>
        <taxon>Tracheophyta</taxon>
        <taxon>Spermatophyta</taxon>
        <taxon>Magnoliopsida</taxon>
        <taxon>Liliopsida</taxon>
        <taxon>Zingiberales</taxon>
        <taxon>Musaceae</taxon>
        <taxon>Ensete</taxon>
    </lineage>
</organism>